<evidence type="ECO:0000313" key="2">
    <source>
        <dbReference type="EMBL" id="CAD8496893.1"/>
    </source>
</evidence>
<dbReference type="AlphaFoldDB" id="A0A7S0EWL3"/>
<feature type="region of interest" description="Disordered" evidence="1">
    <location>
        <begin position="160"/>
        <end position="187"/>
    </location>
</feature>
<proteinExistence type="predicted"/>
<reference evidence="2" key="1">
    <citation type="submission" date="2021-01" db="EMBL/GenBank/DDBJ databases">
        <authorList>
            <person name="Corre E."/>
            <person name="Pelletier E."/>
            <person name="Niang G."/>
            <person name="Scheremetjew M."/>
            <person name="Finn R."/>
            <person name="Kale V."/>
            <person name="Holt S."/>
            <person name="Cochrane G."/>
            <person name="Meng A."/>
            <person name="Brown T."/>
            <person name="Cohen L."/>
        </authorList>
    </citation>
    <scope>NUCLEOTIDE SEQUENCE</scope>
    <source>
        <strain evidence="2">CCMP325</strain>
    </source>
</reference>
<gene>
    <name evidence="2" type="ORF">HPHI1048_LOCUS17391</name>
</gene>
<accession>A0A7S0EWL3</accession>
<sequence length="275" mass="30022">MTRGPWPCKLPTNMSLAQGEGLEMTPPRLGSQPQAELCDASPTCVTAAATSAWDNVPRVTNNCVYGSDVATKNAIASWGQNMRYGSGGVFASIRGVHTSWQYVNESEAASVRQKACLSLALSRPRGIDGSEEATSHVSALLPTSITVMDTVENGMRRINEQLSRPLDHPDKKERTGDGGKASSSAWWVGKDLPGRKAARNSHEANVYNSHGSAFSMWSSHAMHQEAKRHEFVLKSTDDAEGWRSSSSKQTCDEKELPSLRYRVTCASDENYNGEW</sequence>
<organism evidence="2">
    <name type="scientific">Hanusia phi</name>
    <dbReference type="NCBI Taxonomy" id="3032"/>
    <lineage>
        <taxon>Eukaryota</taxon>
        <taxon>Cryptophyceae</taxon>
        <taxon>Pyrenomonadales</taxon>
        <taxon>Geminigeraceae</taxon>
        <taxon>Hanusia</taxon>
    </lineage>
</organism>
<feature type="compositionally biased region" description="Basic and acidic residues" evidence="1">
    <location>
        <begin position="160"/>
        <end position="177"/>
    </location>
</feature>
<dbReference type="EMBL" id="HBEO01025892">
    <property type="protein sequence ID" value="CAD8496893.1"/>
    <property type="molecule type" value="Transcribed_RNA"/>
</dbReference>
<name>A0A7S0EWL3_9CRYP</name>
<protein>
    <submittedName>
        <fullName evidence="2">Uncharacterized protein</fullName>
    </submittedName>
</protein>
<evidence type="ECO:0000256" key="1">
    <source>
        <dbReference type="SAM" id="MobiDB-lite"/>
    </source>
</evidence>